<organism evidence="1 2">
    <name type="scientific">Aequoribacter fuscus</name>
    <dbReference type="NCBI Taxonomy" id="2518989"/>
    <lineage>
        <taxon>Bacteria</taxon>
        <taxon>Pseudomonadati</taxon>
        <taxon>Pseudomonadota</taxon>
        <taxon>Gammaproteobacteria</taxon>
        <taxon>Cellvibrionales</taxon>
        <taxon>Halieaceae</taxon>
        <taxon>Aequoribacter</taxon>
    </lineage>
</organism>
<dbReference type="Proteomes" id="UP000005615">
    <property type="component" value="Unassembled WGS sequence"/>
</dbReference>
<evidence type="ECO:0000313" key="1">
    <source>
        <dbReference type="EMBL" id="EGG29194.1"/>
    </source>
</evidence>
<dbReference type="STRING" id="2518989.IMCC3088_2114"/>
<evidence type="ECO:0000313" key="2">
    <source>
        <dbReference type="Proteomes" id="UP000005615"/>
    </source>
</evidence>
<accession>F3L3C2</accession>
<dbReference type="RefSeq" id="WP_009576289.1">
    <property type="nucleotide sequence ID" value="NZ_AEIG01000062.1"/>
</dbReference>
<name>F3L3C2_9GAMM</name>
<proteinExistence type="predicted"/>
<reference evidence="1 2" key="1">
    <citation type="journal article" date="2011" name="J. Bacteriol.">
        <title>Genome sequence of strain IMCC3088, a proteorhodopsin-containing marine bacterium belonging to the OM60/NOR5 clade.</title>
        <authorList>
            <person name="Jang Y."/>
            <person name="Oh H.M."/>
            <person name="Kang I."/>
            <person name="Lee K."/>
            <person name="Yang S.J."/>
            <person name="Cho J.C."/>
        </authorList>
    </citation>
    <scope>NUCLEOTIDE SEQUENCE [LARGE SCALE GENOMIC DNA]</scope>
    <source>
        <strain evidence="1 2">IMCC3088</strain>
    </source>
</reference>
<sequence>MKKVIIGPSRVSFLGVVILVWALCMMPGLAWVVWSSVGVGAEQSLAPQMQYLLFWFVASLVYGVVIASLVWFDGRLLSEE</sequence>
<keyword evidence="2" id="KW-1185">Reference proteome</keyword>
<protein>
    <submittedName>
        <fullName evidence="1">Uncharacterized protein</fullName>
    </submittedName>
</protein>
<dbReference type="EMBL" id="AEIG01000062">
    <property type="protein sequence ID" value="EGG29194.1"/>
    <property type="molecule type" value="Genomic_DNA"/>
</dbReference>
<dbReference type="AlphaFoldDB" id="F3L3C2"/>
<gene>
    <name evidence="1" type="ORF">IMCC3088_2114</name>
</gene>
<comment type="caution">
    <text evidence="1">The sequence shown here is derived from an EMBL/GenBank/DDBJ whole genome shotgun (WGS) entry which is preliminary data.</text>
</comment>